<name>K0S7X7_THAOC</name>
<comment type="caution">
    <text evidence="1">The sequence shown here is derived from an EMBL/GenBank/DDBJ whole genome shotgun (WGS) entry which is preliminary data.</text>
</comment>
<accession>K0S7X7</accession>
<gene>
    <name evidence="1" type="ORF">THAOC_18543</name>
</gene>
<dbReference type="EMBL" id="AGNL01020477">
    <property type="protein sequence ID" value="EJK61029.1"/>
    <property type="molecule type" value="Genomic_DNA"/>
</dbReference>
<reference evidence="1 2" key="1">
    <citation type="journal article" date="2012" name="Genome Biol.">
        <title>Genome and low-iron response of an oceanic diatom adapted to chronic iron limitation.</title>
        <authorList>
            <person name="Lommer M."/>
            <person name="Specht M."/>
            <person name="Roy A.S."/>
            <person name="Kraemer L."/>
            <person name="Andreson R."/>
            <person name="Gutowska M.A."/>
            <person name="Wolf J."/>
            <person name="Bergner S.V."/>
            <person name="Schilhabel M.B."/>
            <person name="Klostermeier U.C."/>
            <person name="Beiko R.G."/>
            <person name="Rosenstiel P."/>
            <person name="Hippler M."/>
            <person name="Laroche J."/>
        </authorList>
    </citation>
    <scope>NUCLEOTIDE SEQUENCE [LARGE SCALE GENOMIC DNA]</scope>
    <source>
        <strain evidence="1 2">CCMP1005</strain>
    </source>
</reference>
<evidence type="ECO:0000313" key="2">
    <source>
        <dbReference type="Proteomes" id="UP000266841"/>
    </source>
</evidence>
<sequence length="191" mass="21540">MNRCNGNFKLRRSLQNRTSLGPLWICRGNLNRDWSASRRGFAVETAVVEMSWTWTRKSWKIRGIGGTAECHPIAAGVIQSTGDLVGLVRTIEADDDDDWVIVELERDIFWGEIDLTCLDLAHVEQLVPYLCADLCSWEYGGGDALITASEDTRRSLLTKYLDRQLQADRILTVSNYDFGVMRADSDLAPII</sequence>
<organism evidence="1 2">
    <name type="scientific">Thalassiosira oceanica</name>
    <name type="common">Marine diatom</name>
    <dbReference type="NCBI Taxonomy" id="159749"/>
    <lineage>
        <taxon>Eukaryota</taxon>
        <taxon>Sar</taxon>
        <taxon>Stramenopiles</taxon>
        <taxon>Ochrophyta</taxon>
        <taxon>Bacillariophyta</taxon>
        <taxon>Coscinodiscophyceae</taxon>
        <taxon>Thalassiosirophycidae</taxon>
        <taxon>Thalassiosirales</taxon>
        <taxon>Thalassiosiraceae</taxon>
        <taxon>Thalassiosira</taxon>
    </lineage>
</organism>
<keyword evidence="2" id="KW-1185">Reference proteome</keyword>
<dbReference type="Proteomes" id="UP000266841">
    <property type="component" value="Unassembled WGS sequence"/>
</dbReference>
<dbReference type="AlphaFoldDB" id="K0S7X7"/>
<evidence type="ECO:0000313" key="1">
    <source>
        <dbReference type="EMBL" id="EJK61029.1"/>
    </source>
</evidence>
<proteinExistence type="predicted"/>
<protein>
    <submittedName>
        <fullName evidence="1">Uncharacterized protein</fullName>
    </submittedName>
</protein>